<name>A0A2N5N0G4_9BACL</name>
<reference evidence="2 3" key="1">
    <citation type="submission" date="2017-05" db="EMBL/GenBank/DDBJ databases">
        <title>Functional genome analysis of Paenibacillus pasadenensis strain R16: insights on endophytic life style and antifungal activity.</title>
        <authorList>
            <person name="Passera A."/>
            <person name="Marcolungo L."/>
            <person name="Casati P."/>
            <person name="Brasca M."/>
            <person name="Quaglino F."/>
            <person name="Delledonne M."/>
        </authorList>
    </citation>
    <scope>NUCLEOTIDE SEQUENCE [LARGE SCALE GENOMIC DNA]</scope>
    <source>
        <strain evidence="2 3">R16</strain>
    </source>
</reference>
<evidence type="ECO:0000313" key="2">
    <source>
        <dbReference type="EMBL" id="PLT43823.1"/>
    </source>
</evidence>
<evidence type="ECO:0000256" key="1">
    <source>
        <dbReference type="SAM" id="Phobius"/>
    </source>
</evidence>
<keyword evidence="1" id="KW-0472">Membrane</keyword>
<dbReference type="NCBIfam" id="NF041808">
    <property type="entry name" value="daptide_123"/>
    <property type="match status" value="1"/>
</dbReference>
<protein>
    <submittedName>
        <fullName evidence="2">Uncharacterized protein</fullName>
    </submittedName>
</protein>
<dbReference type="RefSeq" id="WP_255309619.1">
    <property type="nucleotide sequence ID" value="NZ_BIMM01000006.1"/>
</dbReference>
<proteinExistence type="predicted"/>
<gene>
    <name evidence="2" type="ORF">B8V81_2254</name>
</gene>
<accession>A0A2N5N0G4</accession>
<evidence type="ECO:0000313" key="3">
    <source>
        <dbReference type="Proteomes" id="UP000234789"/>
    </source>
</evidence>
<feature type="transmembrane region" description="Helical" evidence="1">
    <location>
        <begin position="22"/>
        <end position="40"/>
    </location>
</feature>
<comment type="caution">
    <text evidence="2">The sequence shown here is derived from an EMBL/GenBank/DDBJ whole genome shotgun (WGS) entry which is preliminary data.</text>
</comment>
<organism evidence="2 3">
    <name type="scientific">Paenibacillus pasadenensis</name>
    <dbReference type="NCBI Taxonomy" id="217090"/>
    <lineage>
        <taxon>Bacteria</taxon>
        <taxon>Bacillati</taxon>
        <taxon>Bacillota</taxon>
        <taxon>Bacilli</taxon>
        <taxon>Bacillales</taxon>
        <taxon>Paenibacillaceae</taxon>
        <taxon>Paenibacillus</taxon>
    </lineage>
</organism>
<dbReference type="AlphaFoldDB" id="A0A2N5N0G4"/>
<dbReference type="EMBL" id="NFEZ01000004">
    <property type="protein sequence ID" value="PLT43823.1"/>
    <property type="molecule type" value="Genomic_DNA"/>
</dbReference>
<keyword evidence="3" id="KW-1185">Reference proteome</keyword>
<sequence>MNQALSLQLEEMESIAAPGDGAYIAGVAVGVAIGIGIIAFT</sequence>
<keyword evidence="1" id="KW-0812">Transmembrane</keyword>
<keyword evidence="1" id="KW-1133">Transmembrane helix</keyword>
<dbReference type="Proteomes" id="UP000234789">
    <property type="component" value="Unassembled WGS sequence"/>
</dbReference>